<evidence type="ECO:0000313" key="3">
    <source>
        <dbReference type="Proteomes" id="UP000325081"/>
    </source>
</evidence>
<name>A0A5A7RJP2_STRAF</name>
<evidence type="ECO:0000256" key="1">
    <source>
        <dbReference type="SAM" id="MobiDB-lite"/>
    </source>
</evidence>
<organism evidence="2 3">
    <name type="scientific">Striga asiatica</name>
    <name type="common">Asiatic witchweed</name>
    <name type="synonym">Buchnera asiatica</name>
    <dbReference type="NCBI Taxonomy" id="4170"/>
    <lineage>
        <taxon>Eukaryota</taxon>
        <taxon>Viridiplantae</taxon>
        <taxon>Streptophyta</taxon>
        <taxon>Embryophyta</taxon>
        <taxon>Tracheophyta</taxon>
        <taxon>Spermatophyta</taxon>
        <taxon>Magnoliopsida</taxon>
        <taxon>eudicotyledons</taxon>
        <taxon>Gunneridae</taxon>
        <taxon>Pentapetalae</taxon>
        <taxon>asterids</taxon>
        <taxon>lamiids</taxon>
        <taxon>Lamiales</taxon>
        <taxon>Orobanchaceae</taxon>
        <taxon>Buchnereae</taxon>
        <taxon>Striga</taxon>
    </lineage>
</organism>
<reference evidence="3" key="1">
    <citation type="journal article" date="2019" name="Curr. Biol.">
        <title>Genome Sequence of Striga asiatica Provides Insight into the Evolution of Plant Parasitism.</title>
        <authorList>
            <person name="Yoshida S."/>
            <person name="Kim S."/>
            <person name="Wafula E.K."/>
            <person name="Tanskanen J."/>
            <person name="Kim Y.M."/>
            <person name="Honaas L."/>
            <person name="Yang Z."/>
            <person name="Spallek T."/>
            <person name="Conn C.E."/>
            <person name="Ichihashi Y."/>
            <person name="Cheong K."/>
            <person name="Cui S."/>
            <person name="Der J.P."/>
            <person name="Gundlach H."/>
            <person name="Jiao Y."/>
            <person name="Hori C."/>
            <person name="Ishida J.K."/>
            <person name="Kasahara H."/>
            <person name="Kiba T."/>
            <person name="Kim M.S."/>
            <person name="Koo N."/>
            <person name="Laohavisit A."/>
            <person name="Lee Y.H."/>
            <person name="Lumba S."/>
            <person name="McCourt P."/>
            <person name="Mortimer J.C."/>
            <person name="Mutuku J.M."/>
            <person name="Nomura T."/>
            <person name="Sasaki-Sekimoto Y."/>
            <person name="Seto Y."/>
            <person name="Wang Y."/>
            <person name="Wakatake T."/>
            <person name="Sakakibara H."/>
            <person name="Demura T."/>
            <person name="Yamaguchi S."/>
            <person name="Yoneyama K."/>
            <person name="Manabe R.I."/>
            <person name="Nelson D.C."/>
            <person name="Schulman A.H."/>
            <person name="Timko M.P."/>
            <person name="dePamphilis C.W."/>
            <person name="Choi D."/>
            <person name="Shirasu K."/>
        </authorList>
    </citation>
    <scope>NUCLEOTIDE SEQUENCE [LARGE SCALE GENOMIC DNA]</scope>
    <source>
        <strain evidence="3">cv. UVA1</strain>
    </source>
</reference>
<comment type="caution">
    <text evidence="2">The sequence shown here is derived from an EMBL/GenBank/DDBJ whole genome shotgun (WGS) entry which is preliminary data.</text>
</comment>
<dbReference type="AlphaFoldDB" id="A0A5A7RJP2"/>
<keyword evidence="3" id="KW-1185">Reference proteome</keyword>
<dbReference type="Proteomes" id="UP000325081">
    <property type="component" value="Unassembled WGS sequence"/>
</dbReference>
<evidence type="ECO:0000313" key="2">
    <source>
        <dbReference type="EMBL" id="GER57332.1"/>
    </source>
</evidence>
<feature type="compositionally biased region" description="Basic and acidic residues" evidence="1">
    <location>
        <begin position="20"/>
        <end position="30"/>
    </location>
</feature>
<accession>A0A5A7RJP2</accession>
<feature type="compositionally biased region" description="Polar residues" evidence="1">
    <location>
        <begin position="1"/>
        <end position="13"/>
    </location>
</feature>
<gene>
    <name evidence="2" type="ORF">STAS_35140</name>
</gene>
<proteinExistence type="predicted"/>
<feature type="compositionally biased region" description="Low complexity" evidence="1">
    <location>
        <begin position="58"/>
        <end position="73"/>
    </location>
</feature>
<sequence length="108" mass="12129">MADNVPNSLTDGTATFDPGDENRRSSHESEFPVLDRNALSASKRPKICKRAGEPLEKQSPPTQQQSQEPNQEPQPRKWSFKDMVNKQRQHVDMVLEDDGKGPQIGGIF</sequence>
<dbReference type="EMBL" id="BKCP01013292">
    <property type="protein sequence ID" value="GER57332.1"/>
    <property type="molecule type" value="Genomic_DNA"/>
</dbReference>
<protein>
    <submittedName>
        <fullName evidence="2">Pleckstrin homology-like domain family B member1</fullName>
    </submittedName>
</protein>
<feature type="region of interest" description="Disordered" evidence="1">
    <location>
        <begin position="1"/>
        <end position="79"/>
    </location>
</feature>